<keyword evidence="5 8" id="KW-1133">Transmembrane helix</keyword>
<feature type="transmembrane region" description="Helical" evidence="8">
    <location>
        <begin position="180"/>
        <end position="203"/>
    </location>
</feature>
<dbReference type="AlphaFoldDB" id="A0A2S8BK35"/>
<feature type="region of interest" description="Disordered" evidence="7">
    <location>
        <begin position="257"/>
        <end position="288"/>
    </location>
</feature>
<feature type="transmembrane region" description="Helical" evidence="8">
    <location>
        <begin position="107"/>
        <end position="132"/>
    </location>
</feature>
<comment type="similarity">
    <text evidence="2">Belongs to the resistance-nodulation-cell division (RND) (TC 2.A.6) family. MmpL subfamily.</text>
</comment>
<accession>A0A2S8BK35</accession>
<evidence type="ECO:0000256" key="2">
    <source>
        <dbReference type="ARBA" id="ARBA00010157"/>
    </source>
</evidence>
<gene>
    <name evidence="10" type="primary">mmpL8</name>
    <name evidence="10" type="ORF">C1Y40_02833</name>
</gene>
<sequence length="323" mass="34200">MTGDDFKKAATAFVSADGHAVRYLIQTELNPFSTAAMDQVNAITAAARSAQPNTALADASVSMTGFPAANRDLRDCYSVDLRFIIIATVIIVFLILVLLLRALIAPIYLICSVVVSYMAALGIGVIVFQFILHQQLSWSVPGIAFIVLVAVGADYNMLLISEIRDESAQRGLRSGVIRTVGSTGGVITSAGVIFAASMFGLLFGSVDGMVQVGCIIGAGLLLDTFLVRTVTVPALAVLVGQVNWWPILWGRPHRPDAVPHESVPASEKPARQHDPAPTLEKPATMPELVTVPDSPAPLLDVVGLATENLCAPRGSMSLAGQKR</sequence>
<evidence type="ECO:0000313" key="11">
    <source>
        <dbReference type="Proteomes" id="UP000238296"/>
    </source>
</evidence>
<proteinExistence type="inferred from homology"/>
<dbReference type="PANTHER" id="PTHR33406:SF6">
    <property type="entry name" value="MEMBRANE PROTEIN YDGH-RELATED"/>
    <property type="match status" value="1"/>
</dbReference>
<dbReference type="Proteomes" id="UP000238296">
    <property type="component" value="Unassembled WGS sequence"/>
</dbReference>
<evidence type="ECO:0000256" key="3">
    <source>
        <dbReference type="ARBA" id="ARBA00022475"/>
    </source>
</evidence>
<feature type="domain" description="Membrane transport protein MMPL" evidence="9">
    <location>
        <begin position="7"/>
        <end position="248"/>
    </location>
</feature>
<keyword evidence="4 8" id="KW-0812">Transmembrane</keyword>
<feature type="transmembrane region" description="Helical" evidence="8">
    <location>
        <begin position="81"/>
        <end position="100"/>
    </location>
</feature>
<reference evidence="10 11" key="1">
    <citation type="journal article" date="2017" name="Int. J. Syst. Evol. Microbiol.">
        <title>Mycobacterium talmoniae sp. nov., a slowly growing mycobacterium isolated from human respiratory samples.</title>
        <authorList>
            <person name="Davidson R.M."/>
            <person name="DeGroote M.A."/>
            <person name="Marola J.L."/>
            <person name="Buss S."/>
            <person name="Jones V."/>
            <person name="McNeil M.R."/>
            <person name="Freifeld A.G."/>
            <person name="Elaine Epperson L."/>
            <person name="Hasan N.A."/>
            <person name="Jackson M."/>
            <person name="Iwen P.C."/>
            <person name="Salfinger M."/>
            <person name="Strong M."/>
        </authorList>
    </citation>
    <scope>NUCLEOTIDE SEQUENCE [LARGE SCALE GENOMIC DNA]</scope>
    <source>
        <strain evidence="10 11">ATCC BAA-2683</strain>
    </source>
</reference>
<name>A0A2S8BK35_9MYCO</name>
<protein>
    <submittedName>
        <fullName evidence="10">Sulfolipid-1 exporter MmpL8</fullName>
    </submittedName>
</protein>
<dbReference type="PANTHER" id="PTHR33406">
    <property type="entry name" value="MEMBRANE PROTEIN MJ1562-RELATED"/>
    <property type="match status" value="1"/>
</dbReference>
<evidence type="ECO:0000256" key="1">
    <source>
        <dbReference type="ARBA" id="ARBA00004651"/>
    </source>
</evidence>
<evidence type="ECO:0000313" key="10">
    <source>
        <dbReference type="EMBL" id="PQM46985.1"/>
    </source>
</evidence>
<dbReference type="SUPFAM" id="SSF82866">
    <property type="entry name" value="Multidrug efflux transporter AcrB transmembrane domain"/>
    <property type="match status" value="1"/>
</dbReference>
<dbReference type="Pfam" id="PF03176">
    <property type="entry name" value="MMPL"/>
    <property type="match status" value="1"/>
</dbReference>
<dbReference type="EMBL" id="PPEA01000409">
    <property type="protein sequence ID" value="PQM46985.1"/>
    <property type="molecule type" value="Genomic_DNA"/>
</dbReference>
<comment type="subcellular location">
    <subcellularLocation>
        <location evidence="1">Cell membrane</location>
        <topology evidence="1">Multi-pass membrane protein</topology>
    </subcellularLocation>
</comment>
<evidence type="ECO:0000256" key="6">
    <source>
        <dbReference type="ARBA" id="ARBA00023136"/>
    </source>
</evidence>
<dbReference type="GO" id="GO:0005886">
    <property type="term" value="C:plasma membrane"/>
    <property type="evidence" value="ECO:0007669"/>
    <property type="project" value="UniProtKB-SubCell"/>
</dbReference>
<comment type="caution">
    <text evidence="10">The sequence shown here is derived from an EMBL/GenBank/DDBJ whole genome shotgun (WGS) entry which is preliminary data.</text>
</comment>
<evidence type="ECO:0000256" key="4">
    <source>
        <dbReference type="ARBA" id="ARBA00022692"/>
    </source>
</evidence>
<evidence type="ECO:0000259" key="9">
    <source>
        <dbReference type="Pfam" id="PF03176"/>
    </source>
</evidence>
<keyword evidence="3" id="KW-1003">Cell membrane</keyword>
<evidence type="ECO:0000256" key="8">
    <source>
        <dbReference type="SAM" id="Phobius"/>
    </source>
</evidence>
<organism evidence="10 11">
    <name type="scientific">Mycobacterium talmoniae</name>
    <dbReference type="NCBI Taxonomy" id="1858794"/>
    <lineage>
        <taxon>Bacteria</taxon>
        <taxon>Bacillati</taxon>
        <taxon>Actinomycetota</taxon>
        <taxon>Actinomycetes</taxon>
        <taxon>Mycobacteriales</taxon>
        <taxon>Mycobacteriaceae</taxon>
        <taxon>Mycobacterium</taxon>
    </lineage>
</organism>
<keyword evidence="6 8" id="KW-0472">Membrane</keyword>
<evidence type="ECO:0000256" key="7">
    <source>
        <dbReference type="SAM" id="MobiDB-lite"/>
    </source>
</evidence>
<feature type="transmembrane region" description="Helical" evidence="8">
    <location>
        <begin position="138"/>
        <end position="159"/>
    </location>
</feature>
<evidence type="ECO:0000256" key="5">
    <source>
        <dbReference type="ARBA" id="ARBA00022989"/>
    </source>
</evidence>
<dbReference type="Gene3D" id="1.20.1640.10">
    <property type="entry name" value="Multidrug efflux transporter AcrB transmembrane domain"/>
    <property type="match status" value="1"/>
</dbReference>
<dbReference type="InterPro" id="IPR004869">
    <property type="entry name" value="MMPL_dom"/>
</dbReference>
<dbReference type="InterPro" id="IPR050545">
    <property type="entry name" value="Mycobact_MmpL"/>
</dbReference>